<dbReference type="EMBL" id="MU857627">
    <property type="protein sequence ID" value="KAK4249153.1"/>
    <property type="molecule type" value="Genomic_DNA"/>
</dbReference>
<dbReference type="Proteomes" id="UP001303647">
    <property type="component" value="Unassembled WGS sequence"/>
</dbReference>
<feature type="chain" id="PRO_5042994802" evidence="1">
    <location>
        <begin position="24"/>
        <end position="191"/>
    </location>
</feature>
<reference evidence="2" key="1">
    <citation type="journal article" date="2023" name="Mol. Phylogenet. Evol.">
        <title>Genome-scale phylogeny and comparative genomics of the fungal order Sordariales.</title>
        <authorList>
            <person name="Hensen N."/>
            <person name="Bonometti L."/>
            <person name="Westerberg I."/>
            <person name="Brannstrom I.O."/>
            <person name="Guillou S."/>
            <person name="Cros-Aarteil S."/>
            <person name="Calhoun S."/>
            <person name="Haridas S."/>
            <person name="Kuo A."/>
            <person name="Mondo S."/>
            <person name="Pangilinan J."/>
            <person name="Riley R."/>
            <person name="LaButti K."/>
            <person name="Andreopoulos B."/>
            <person name="Lipzen A."/>
            <person name="Chen C."/>
            <person name="Yan M."/>
            <person name="Daum C."/>
            <person name="Ng V."/>
            <person name="Clum A."/>
            <person name="Steindorff A."/>
            <person name="Ohm R.A."/>
            <person name="Martin F."/>
            <person name="Silar P."/>
            <person name="Natvig D.O."/>
            <person name="Lalanne C."/>
            <person name="Gautier V."/>
            <person name="Ament-Velasquez S.L."/>
            <person name="Kruys A."/>
            <person name="Hutchinson M.I."/>
            <person name="Powell A.J."/>
            <person name="Barry K."/>
            <person name="Miller A.N."/>
            <person name="Grigoriev I.V."/>
            <person name="Debuchy R."/>
            <person name="Gladieux P."/>
            <person name="Hiltunen Thoren M."/>
            <person name="Johannesson H."/>
        </authorList>
    </citation>
    <scope>NUCLEOTIDE SEQUENCE</scope>
    <source>
        <strain evidence="2">CBS 359.72</strain>
    </source>
</reference>
<accession>A0AAN7HRK9</accession>
<keyword evidence="3" id="KW-1185">Reference proteome</keyword>
<evidence type="ECO:0000313" key="3">
    <source>
        <dbReference type="Proteomes" id="UP001303647"/>
    </source>
</evidence>
<sequence length="191" mass="21228">MVTPRLIALVQAAALLWTQTATAANVADQFVGRGRIQVLNASDPFKTSLDADRIGCINAAGQLTHSDCAVFNQLPPPATPFSLSSPAGNCTTQNPDMPVNSDSIYGRGTHAWWCGEQGDWMQHKEWYYTINGWPAPFICSGEMRCLWDIKANVPKEGDELPVWQFFWGSQQPDIEPGHWNVLLLWVPVDEE</sequence>
<keyword evidence="1" id="KW-0732">Signal</keyword>
<protein>
    <submittedName>
        <fullName evidence="2">Uncharacterized protein</fullName>
    </submittedName>
</protein>
<comment type="caution">
    <text evidence="2">The sequence shown here is derived from an EMBL/GenBank/DDBJ whole genome shotgun (WGS) entry which is preliminary data.</text>
</comment>
<organism evidence="2 3">
    <name type="scientific">Corynascus novoguineensis</name>
    <dbReference type="NCBI Taxonomy" id="1126955"/>
    <lineage>
        <taxon>Eukaryota</taxon>
        <taxon>Fungi</taxon>
        <taxon>Dikarya</taxon>
        <taxon>Ascomycota</taxon>
        <taxon>Pezizomycotina</taxon>
        <taxon>Sordariomycetes</taxon>
        <taxon>Sordariomycetidae</taxon>
        <taxon>Sordariales</taxon>
        <taxon>Chaetomiaceae</taxon>
        <taxon>Corynascus</taxon>
    </lineage>
</organism>
<dbReference type="AlphaFoldDB" id="A0AAN7HRK9"/>
<name>A0AAN7HRK9_9PEZI</name>
<evidence type="ECO:0000256" key="1">
    <source>
        <dbReference type="SAM" id="SignalP"/>
    </source>
</evidence>
<reference evidence="2" key="2">
    <citation type="submission" date="2023-05" db="EMBL/GenBank/DDBJ databases">
        <authorList>
            <consortium name="Lawrence Berkeley National Laboratory"/>
            <person name="Steindorff A."/>
            <person name="Hensen N."/>
            <person name="Bonometti L."/>
            <person name="Westerberg I."/>
            <person name="Brannstrom I.O."/>
            <person name="Guillou S."/>
            <person name="Cros-Aarteil S."/>
            <person name="Calhoun S."/>
            <person name="Haridas S."/>
            <person name="Kuo A."/>
            <person name="Mondo S."/>
            <person name="Pangilinan J."/>
            <person name="Riley R."/>
            <person name="Labutti K."/>
            <person name="Andreopoulos B."/>
            <person name="Lipzen A."/>
            <person name="Chen C."/>
            <person name="Yanf M."/>
            <person name="Daum C."/>
            <person name="Ng V."/>
            <person name="Clum A."/>
            <person name="Ohm R."/>
            <person name="Martin F."/>
            <person name="Silar P."/>
            <person name="Natvig D."/>
            <person name="Lalanne C."/>
            <person name="Gautier V."/>
            <person name="Ament-Velasquez S.L."/>
            <person name="Kruys A."/>
            <person name="Hutchinson M.I."/>
            <person name="Powell A.J."/>
            <person name="Barry K."/>
            <person name="Miller A.N."/>
            <person name="Grigoriev I.V."/>
            <person name="Debuchy R."/>
            <person name="Gladieux P."/>
            <person name="Thoren M.H."/>
            <person name="Johannesson H."/>
        </authorList>
    </citation>
    <scope>NUCLEOTIDE SEQUENCE</scope>
    <source>
        <strain evidence="2">CBS 359.72</strain>
    </source>
</reference>
<feature type="signal peptide" evidence="1">
    <location>
        <begin position="1"/>
        <end position="23"/>
    </location>
</feature>
<evidence type="ECO:0000313" key="2">
    <source>
        <dbReference type="EMBL" id="KAK4249153.1"/>
    </source>
</evidence>
<proteinExistence type="predicted"/>
<gene>
    <name evidence="2" type="ORF">C7999DRAFT_12967</name>
</gene>